<evidence type="ECO:0000313" key="2">
    <source>
        <dbReference type="EMBL" id="KAG2107887.1"/>
    </source>
</evidence>
<feature type="signal peptide" evidence="1">
    <location>
        <begin position="1"/>
        <end position="18"/>
    </location>
</feature>
<keyword evidence="1" id="KW-0732">Signal</keyword>
<sequence>MTIFQCFSLALAWPSAQGEFSALIIKGGPNSSVHTLSLGVTILLHEHCRTHHQNLTLKKQRKHFFRPPTMRVCIFAMLTLATVIGEETKFFSRVQFVLWISTLGEVPSALGLWQLPTSGLIIGSQGIACQLYLDMGLRECIPWM</sequence>
<evidence type="ECO:0000256" key="1">
    <source>
        <dbReference type="SAM" id="SignalP"/>
    </source>
</evidence>
<keyword evidence="3" id="KW-1185">Reference proteome</keyword>
<accession>A0A9P7F754</accession>
<dbReference type="RefSeq" id="XP_041292485.1">
    <property type="nucleotide sequence ID" value="XM_041428401.1"/>
</dbReference>
<organism evidence="2 3">
    <name type="scientific">Suillus discolor</name>
    <dbReference type="NCBI Taxonomy" id="1912936"/>
    <lineage>
        <taxon>Eukaryota</taxon>
        <taxon>Fungi</taxon>
        <taxon>Dikarya</taxon>
        <taxon>Basidiomycota</taxon>
        <taxon>Agaricomycotina</taxon>
        <taxon>Agaricomycetes</taxon>
        <taxon>Agaricomycetidae</taxon>
        <taxon>Boletales</taxon>
        <taxon>Suillineae</taxon>
        <taxon>Suillaceae</taxon>
        <taxon>Suillus</taxon>
    </lineage>
</organism>
<dbReference type="GeneID" id="64690660"/>
<evidence type="ECO:0000313" key="3">
    <source>
        <dbReference type="Proteomes" id="UP000823399"/>
    </source>
</evidence>
<dbReference type="EMBL" id="JABBWM010000029">
    <property type="protein sequence ID" value="KAG2107887.1"/>
    <property type="molecule type" value="Genomic_DNA"/>
</dbReference>
<dbReference type="Proteomes" id="UP000823399">
    <property type="component" value="Unassembled WGS sequence"/>
</dbReference>
<feature type="chain" id="PRO_5040380608" evidence="1">
    <location>
        <begin position="19"/>
        <end position="144"/>
    </location>
</feature>
<proteinExistence type="predicted"/>
<dbReference type="AlphaFoldDB" id="A0A9P7F754"/>
<comment type="caution">
    <text evidence="2">The sequence shown here is derived from an EMBL/GenBank/DDBJ whole genome shotgun (WGS) entry which is preliminary data.</text>
</comment>
<name>A0A9P7F754_9AGAM</name>
<reference evidence="2" key="1">
    <citation type="journal article" date="2020" name="New Phytol.">
        <title>Comparative genomics reveals dynamic genome evolution in host specialist ectomycorrhizal fungi.</title>
        <authorList>
            <person name="Lofgren L.A."/>
            <person name="Nguyen N.H."/>
            <person name="Vilgalys R."/>
            <person name="Ruytinx J."/>
            <person name="Liao H.L."/>
            <person name="Branco S."/>
            <person name="Kuo A."/>
            <person name="LaButti K."/>
            <person name="Lipzen A."/>
            <person name="Andreopoulos W."/>
            <person name="Pangilinan J."/>
            <person name="Riley R."/>
            <person name="Hundley H."/>
            <person name="Na H."/>
            <person name="Barry K."/>
            <person name="Grigoriev I.V."/>
            <person name="Stajich J.E."/>
            <person name="Kennedy P.G."/>
        </authorList>
    </citation>
    <scope>NUCLEOTIDE SEQUENCE</scope>
    <source>
        <strain evidence="2">FC423</strain>
    </source>
</reference>
<protein>
    <submittedName>
        <fullName evidence="2">Uncharacterized protein</fullName>
    </submittedName>
</protein>
<gene>
    <name evidence="2" type="ORF">F5147DRAFT_176831</name>
</gene>